<dbReference type="AlphaFoldDB" id="A0A5S9IRV1"/>
<gene>
    <name evidence="4" type="ORF">UABAM_05141</name>
</gene>
<dbReference type="InterPro" id="IPR036736">
    <property type="entry name" value="ACP-like_sf"/>
</dbReference>
<dbReference type="SUPFAM" id="SSF47336">
    <property type="entry name" value="ACP-like"/>
    <property type="match status" value="1"/>
</dbReference>
<feature type="domain" description="Carrier" evidence="3">
    <location>
        <begin position="9"/>
        <end position="83"/>
    </location>
</feature>
<dbReference type="Pfam" id="PF00550">
    <property type="entry name" value="PP-binding"/>
    <property type="match status" value="1"/>
</dbReference>
<dbReference type="InterPro" id="IPR009081">
    <property type="entry name" value="PP-bd_ACP"/>
</dbReference>
<evidence type="ECO:0000313" key="4">
    <source>
        <dbReference type="EMBL" id="BBM86754.1"/>
    </source>
</evidence>
<dbReference type="SMART" id="SM00823">
    <property type="entry name" value="PKS_PP"/>
    <property type="match status" value="1"/>
</dbReference>
<name>A0A5S9IRV1_UABAM</name>
<evidence type="ECO:0000256" key="1">
    <source>
        <dbReference type="ARBA" id="ARBA00022450"/>
    </source>
</evidence>
<reference evidence="4 5" key="1">
    <citation type="submission" date="2019-08" db="EMBL/GenBank/DDBJ databases">
        <title>Complete genome sequence of Candidatus Uab amorphum.</title>
        <authorList>
            <person name="Shiratori T."/>
            <person name="Suzuki S."/>
            <person name="Kakizawa Y."/>
            <person name="Ishida K."/>
        </authorList>
    </citation>
    <scope>NUCLEOTIDE SEQUENCE [LARGE SCALE GENOMIC DNA]</scope>
    <source>
        <strain evidence="4 5">SRT547</strain>
    </source>
</reference>
<keyword evidence="2" id="KW-0597">Phosphoprotein</keyword>
<dbReference type="RefSeq" id="WP_151970797.1">
    <property type="nucleotide sequence ID" value="NZ_AP019860.1"/>
</dbReference>
<dbReference type="InterPro" id="IPR020806">
    <property type="entry name" value="PKS_PP-bd"/>
</dbReference>
<evidence type="ECO:0000256" key="2">
    <source>
        <dbReference type="ARBA" id="ARBA00022553"/>
    </source>
</evidence>
<dbReference type="OrthoDB" id="9023404at2"/>
<dbReference type="KEGG" id="uam:UABAM_05141"/>
<evidence type="ECO:0000313" key="5">
    <source>
        <dbReference type="Proteomes" id="UP000326354"/>
    </source>
</evidence>
<dbReference type="EMBL" id="AP019860">
    <property type="protein sequence ID" value="BBM86754.1"/>
    <property type="molecule type" value="Genomic_DNA"/>
</dbReference>
<dbReference type="SMART" id="SM01294">
    <property type="entry name" value="PKS_PP_betabranch"/>
    <property type="match status" value="1"/>
</dbReference>
<protein>
    <recommendedName>
        <fullName evidence="3">Carrier domain-containing protein</fullName>
    </recommendedName>
</protein>
<accession>A0A5S9IRV1</accession>
<keyword evidence="1" id="KW-0596">Phosphopantetheine</keyword>
<dbReference type="Proteomes" id="UP000326354">
    <property type="component" value="Chromosome"/>
</dbReference>
<evidence type="ECO:0000259" key="3">
    <source>
        <dbReference type="PROSITE" id="PS50075"/>
    </source>
</evidence>
<dbReference type="Gene3D" id="1.10.1200.10">
    <property type="entry name" value="ACP-like"/>
    <property type="match status" value="1"/>
</dbReference>
<dbReference type="GO" id="GO:0031177">
    <property type="term" value="F:phosphopantetheine binding"/>
    <property type="evidence" value="ECO:0007669"/>
    <property type="project" value="InterPro"/>
</dbReference>
<proteinExistence type="predicted"/>
<sequence length="84" mass="9788">MDRERYTKEDIEEWLVKKVAEIMEVDPDNIDIEEPFANYGVSSAEALGLSGELEEWLNTRLSPTLVFDYPTIQEMAQYLSEEKQ</sequence>
<dbReference type="PROSITE" id="PS50075">
    <property type="entry name" value="CARRIER"/>
    <property type="match status" value="1"/>
</dbReference>
<keyword evidence="5" id="KW-1185">Reference proteome</keyword>
<organism evidence="4 5">
    <name type="scientific">Uabimicrobium amorphum</name>
    <dbReference type="NCBI Taxonomy" id="2596890"/>
    <lineage>
        <taxon>Bacteria</taxon>
        <taxon>Pseudomonadati</taxon>
        <taxon>Planctomycetota</taxon>
        <taxon>Candidatus Uabimicrobiia</taxon>
        <taxon>Candidatus Uabimicrobiales</taxon>
        <taxon>Candidatus Uabimicrobiaceae</taxon>
        <taxon>Candidatus Uabimicrobium</taxon>
    </lineage>
</organism>